<evidence type="ECO:0000256" key="1">
    <source>
        <dbReference type="SAM" id="MobiDB-lite"/>
    </source>
</evidence>
<dbReference type="EMBL" id="AYZL01000019">
    <property type="protein sequence ID" value="KRN04018.1"/>
    <property type="molecule type" value="Genomic_DNA"/>
</dbReference>
<sequence length="212" mass="24218">MKRKRERPTRSNIGLLFIILLALVVIAIGGWPLFFNHQNLKSSSEQSDYHGLQSTSEISSSSNSPSTKEFSTSKIAKMDNYMADFSTYMGQDYKRYYPQTQNQAKLNFYEFDITTDLDAFNYYVDNEPATFRLGLNRNDSSNNNDYNIVSVYSDAATAPFAGAHLYLLTIHNNKPQVLITMQNQGMPDNIMYFKHTENSNLASSFAKIYDDK</sequence>
<proteinExistence type="predicted"/>
<feature type="compositionally biased region" description="Low complexity" evidence="1">
    <location>
        <begin position="54"/>
        <end position="71"/>
    </location>
</feature>
<dbReference type="RefSeq" id="WP_056974768.1">
    <property type="nucleotide sequence ID" value="NZ_AYZL01000019.1"/>
</dbReference>
<reference evidence="4 5" key="1">
    <citation type="journal article" date="2015" name="Genome Announc.">
        <title>Expanding the biotechnology potential of lactobacilli through comparative genomics of 213 strains and associated genera.</title>
        <authorList>
            <person name="Sun Z."/>
            <person name="Harris H.M."/>
            <person name="McCann A."/>
            <person name="Guo C."/>
            <person name="Argimon S."/>
            <person name="Zhang W."/>
            <person name="Yang X."/>
            <person name="Jeffery I.B."/>
            <person name="Cooney J.C."/>
            <person name="Kagawa T.F."/>
            <person name="Liu W."/>
            <person name="Song Y."/>
            <person name="Salvetti E."/>
            <person name="Wrobel A."/>
            <person name="Rasinkangas P."/>
            <person name="Parkhill J."/>
            <person name="Rea M.C."/>
            <person name="O'Sullivan O."/>
            <person name="Ritari J."/>
            <person name="Douillard F.P."/>
            <person name="Paul Ross R."/>
            <person name="Yang R."/>
            <person name="Briner A.E."/>
            <person name="Felis G.E."/>
            <person name="de Vos W.M."/>
            <person name="Barrangou R."/>
            <person name="Klaenhammer T.R."/>
            <person name="Caufield P.W."/>
            <person name="Cui Y."/>
            <person name="Zhang H."/>
            <person name="O'Toole P.W."/>
        </authorList>
    </citation>
    <scope>NUCLEOTIDE SEQUENCE [LARGE SCALE GENOMIC DNA]</scope>
    <source>
        <strain evidence="4 5">DSM 23037</strain>
    </source>
</reference>
<keyword evidence="2" id="KW-0472">Membrane</keyword>
<evidence type="ECO:0000256" key="2">
    <source>
        <dbReference type="SAM" id="Phobius"/>
    </source>
</evidence>
<dbReference type="AlphaFoldDB" id="A0A0R2DIW2"/>
<evidence type="ECO:0000313" key="4">
    <source>
        <dbReference type="EMBL" id="KRN04018.1"/>
    </source>
</evidence>
<evidence type="ECO:0000313" key="5">
    <source>
        <dbReference type="Proteomes" id="UP000051378"/>
    </source>
</evidence>
<feature type="domain" description="DUF4767" evidence="3">
    <location>
        <begin position="71"/>
        <end position="208"/>
    </location>
</feature>
<evidence type="ECO:0000259" key="3">
    <source>
        <dbReference type="Pfam" id="PF15983"/>
    </source>
</evidence>
<gene>
    <name evidence="4" type="ORF">FC86_GL000548</name>
</gene>
<protein>
    <recommendedName>
        <fullName evidence="3">DUF4767 domain-containing protein</fullName>
    </recommendedName>
</protein>
<feature type="region of interest" description="Disordered" evidence="1">
    <location>
        <begin position="46"/>
        <end position="71"/>
    </location>
</feature>
<dbReference type="Pfam" id="PF15983">
    <property type="entry name" value="DUF4767"/>
    <property type="match status" value="1"/>
</dbReference>
<organism evidence="4 5">
    <name type="scientific">Holzapfeliella floricola DSM 23037 = JCM 16512</name>
    <dbReference type="NCBI Taxonomy" id="1423744"/>
    <lineage>
        <taxon>Bacteria</taxon>
        <taxon>Bacillati</taxon>
        <taxon>Bacillota</taxon>
        <taxon>Bacilli</taxon>
        <taxon>Lactobacillales</taxon>
        <taxon>Lactobacillaceae</taxon>
        <taxon>Holzapfeliella</taxon>
    </lineage>
</organism>
<dbReference type="STRING" id="1423744.FC86_GL000548"/>
<keyword evidence="5" id="KW-1185">Reference proteome</keyword>
<feature type="transmembrane region" description="Helical" evidence="2">
    <location>
        <begin position="12"/>
        <end position="34"/>
    </location>
</feature>
<dbReference type="PATRIC" id="fig|1423744.4.peg.564"/>
<dbReference type="InterPro" id="IPR031927">
    <property type="entry name" value="DUF4767"/>
</dbReference>
<keyword evidence="2" id="KW-0812">Transmembrane</keyword>
<comment type="caution">
    <text evidence="4">The sequence shown here is derived from an EMBL/GenBank/DDBJ whole genome shotgun (WGS) entry which is preliminary data.</text>
</comment>
<keyword evidence="2" id="KW-1133">Transmembrane helix</keyword>
<dbReference type="Proteomes" id="UP000051378">
    <property type="component" value="Unassembled WGS sequence"/>
</dbReference>
<accession>A0A0R2DIW2</accession>
<dbReference type="OrthoDB" id="2149782at2"/>
<name>A0A0R2DIW2_9LACO</name>